<evidence type="ECO:0000313" key="2">
    <source>
        <dbReference type="Proteomes" id="UP001499988"/>
    </source>
</evidence>
<name>A0ABP9EA59_9GAMM</name>
<keyword evidence="2" id="KW-1185">Reference proteome</keyword>
<protein>
    <submittedName>
        <fullName evidence="1">Elongation factor P hydroxylase</fullName>
    </submittedName>
</protein>
<keyword evidence="1" id="KW-0251">Elongation factor</keyword>
<dbReference type="GO" id="GO:0003746">
    <property type="term" value="F:translation elongation factor activity"/>
    <property type="evidence" value="ECO:0007669"/>
    <property type="project" value="UniProtKB-KW"/>
</dbReference>
<dbReference type="Proteomes" id="UP001499988">
    <property type="component" value="Unassembled WGS sequence"/>
</dbReference>
<proteinExistence type="predicted"/>
<reference evidence="2" key="1">
    <citation type="journal article" date="2019" name="Int. J. Syst. Evol. Microbiol.">
        <title>The Global Catalogue of Microorganisms (GCM) 10K type strain sequencing project: providing services to taxonomists for standard genome sequencing and annotation.</title>
        <authorList>
            <consortium name="The Broad Institute Genomics Platform"/>
            <consortium name="The Broad Institute Genome Sequencing Center for Infectious Disease"/>
            <person name="Wu L."/>
            <person name="Ma J."/>
        </authorList>
    </citation>
    <scope>NUCLEOTIDE SEQUENCE [LARGE SCALE GENOMIC DNA]</scope>
    <source>
        <strain evidence="2">JCM 18401</strain>
    </source>
</reference>
<gene>
    <name evidence="1" type="ORF">GCM10023333_01360</name>
</gene>
<accession>A0ABP9EA59</accession>
<sequence length="180" mass="20913">MPNAKQIQHLFEQGPGREYQTLLLDGGEEPLYLPADEICPYHRIYFAHGYVASALHELAHWCQAGPERRALLDYGYWYESDQRSTERQAEFESLEAQPQAIEWYLSQACGKAFDVSADNTAIEIDRVGFRRRVQAAAEAYQARGWPPRAQQLARLFCQHFDRPLPTRFTWSEDKLCSNWD</sequence>
<dbReference type="Pfam" id="PF04315">
    <property type="entry name" value="EpmC"/>
    <property type="match status" value="1"/>
</dbReference>
<keyword evidence="1" id="KW-0648">Protein biosynthesis</keyword>
<evidence type="ECO:0000313" key="1">
    <source>
        <dbReference type="EMBL" id="GAA4872337.1"/>
    </source>
</evidence>
<dbReference type="RefSeq" id="WP_345332241.1">
    <property type="nucleotide sequence ID" value="NZ_BAABJZ010000003.1"/>
</dbReference>
<organism evidence="1 2">
    <name type="scientific">Ferrimonas pelagia</name>
    <dbReference type="NCBI Taxonomy" id="1177826"/>
    <lineage>
        <taxon>Bacteria</taxon>
        <taxon>Pseudomonadati</taxon>
        <taxon>Pseudomonadota</taxon>
        <taxon>Gammaproteobacteria</taxon>
        <taxon>Alteromonadales</taxon>
        <taxon>Ferrimonadaceae</taxon>
        <taxon>Ferrimonas</taxon>
    </lineage>
</organism>
<dbReference type="EMBL" id="BAABJZ010000003">
    <property type="protein sequence ID" value="GAA4872337.1"/>
    <property type="molecule type" value="Genomic_DNA"/>
</dbReference>
<comment type="caution">
    <text evidence="1">The sequence shown here is derived from an EMBL/GenBank/DDBJ whole genome shotgun (WGS) entry which is preliminary data.</text>
</comment>
<dbReference type="InterPro" id="IPR007411">
    <property type="entry name" value="EpmC"/>
</dbReference>